<dbReference type="GO" id="GO:0006427">
    <property type="term" value="P:histidyl-tRNA aminoacylation"/>
    <property type="evidence" value="ECO:0007669"/>
    <property type="project" value="UniProtKB-UniRule"/>
</dbReference>
<dbReference type="EC" id="6.1.1.21" evidence="5"/>
<dbReference type="InterPro" id="IPR045864">
    <property type="entry name" value="aa-tRNA-synth_II/BPL/LPL"/>
</dbReference>
<proteinExistence type="inferred from homology"/>
<feature type="binding site" evidence="6">
    <location>
        <position position="114"/>
    </location>
    <ligand>
        <name>L-histidine</name>
        <dbReference type="ChEBI" id="CHEBI:57595"/>
    </ligand>
</feature>
<evidence type="ECO:0000313" key="8">
    <source>
        <dbReference type="EMBL" id="OGG88660.1"/>
    </source>
</evidence>
<keyword evidence="5" id="KW-0648">Protein biosynthesis</keyword>
<name>A0A1F6FS36_9BACT</name>
<comment type="caution">
    <text evidence="8">The sequence shown here is derived from an EMBL/GenBank/DDBJ whole genome shotgun (WGS) entry which is preliminary data.</text>
</comment>
<dbReference type="GO" id="GO:0005524">
    <property type="term" value="F:ATP binding"/>
    <property type="evidence" value="ECO:0007669"/>
    <property type="project" value="UniProtKB-UniRule"/>
</dbReference>
<evidence type="ECO:0000256" key="1">
    <source>
        <dbReference type="ARBA" id="ARBA00008226"/>
    </source>
</evidence>
<accession>A0A1F6FS36</accession>
<keyword evidence="3 5" id="KW-0030">Aminoacyl-tRNA synthetase</keyword>
<dbReference type="Pfam" id="PF13393">
    <property type="entry name" value="tRNA-synt_His"/>
    <property type="match status" value="1"/>
</dbReference>
<dbReference type="SUPFAM" id="SSF52954">
    <property type="entry name" value="Class II aaRS ABD-related"/>
    <property type="match status" value="1"/>
</dbReference>
<comment type="subunit">
    <text evidence="5">Homodimer.</text>
</comment>
<keyword evidence="5" id="KW-0067">ATP-binding</keyword>
<dbReference type="PANTHER" id="PTHR43707:SF1">
    <property type="entry name" value="HISTIDINE--TRNA LIGASE, MITOCHONDRIAL-RELATED"/>
    <property type="match status" value="1"/>
</dbReference>
<dbReference type="GO" id="GO:0004821">
    <property type="term" value="F:histidine-tRNA ligase activity"/>
    <property type="evidence" value="ECO:0007669"/>
    <property type="project" value="UniProtKB-UniRule"/>
</dbReference>
<evidence type="ECO:0000256" key="6">
    <source>
        <dbReference type="PIRSR" id="PIRSR001549-1"/>
    </source>
</evidence>
<dbReference type="EMBL" id="MFMT01000016">
    <property type="protein sequence ID" value="OGG88660.1"/>
    <property type="molecule type" value="Genomic_DNA"/>
</dbReference>
<dbReference type="HAMAP" id="MF_00127">
    <property type="entry name" value="His_tRNA_synth"/>
    <property type="match status" value="1"/>
</dbReference>
<dbReference type="Gene3D" id="3.40.50.800">
    <property type="entry name" value="Anticodon-binding domain"/>
    <property type="match status" value="1"/>
</dbReference>
<feature type="binding site" evidence="6">
    <location>
        <position position="268"/>
    </location>
    <ligand>
        <name>L-histidine</name>
        <dbReference type="ChEBI" id="CHEBI:57595"/>
    </ligand>
</feature>
<feature type="binding site" evidence="6">
    <location>
        <position position="128"/>
    </location>
    <ligand>
        <name>L-histidine</name>
        <dbReference type="ChEBI" id="CHEBI:57595"/>
    </ligand>
</feature>
<feature type="binding site" evidence="6">
    <location>
        <position position="132"/>
    </location>
    <ligand>
        <name>L-histidine</name>
        <dbReference type="ChEBI" id="CHEBI:57595"/>
    </ligand>
</feature>
<dbReference type="InterPro" id="IPR041715">
    <property type="entry name" value="HisRS-like_core"/>
</dbReference>
<dbReference type="InterPro" id="IPR015807">
    <property type="entry name" value="His-tRNA-ligase"/>
</dbReference>
<evidence type="ECO:0000256" key="4">
    <source>
        <dbReference type="ARBA" id="ARBA00047639"/>
    </source>
</evidence>
<dbReference type="PROSITE" id="PS50862">
    <property type="entry name" value="AA_TRNA_LIGASE_II"/>
    <property type="match status" value="1"/>
</dbReference>
<comment type="subcellular location">
    <subcellularLocation>
        <location evidence="5">Cytoplasm</location>
    </subcellularLocation>
</comment>
<sequence>MTDKKLSTESYKGVRDFYPDDMAVQRYMFEVWRMTAEQFGFQEYDASVLEPADLYRNKTSTEIVNEQTYTFTDRGNREVTLRPEMTPTVARMVAGRRRELSFPVRWYSIPNLFRYERMQRGRLREHWQLNCDIFGIDDVSADIEIILLANEIFKNFGAENGAQYKIHVSSRRLLEALYSSLDLVAETRLAATRLADKKNKMEYTEFKQQMSAVAGESTSIILSFLNADNIDVVPEQIKDTPAYTELKTLINTTNEIGCPVFFDPTIIRGFDYYTGVVFEVVDLHPDNNRALLGGGRYDNLTELFGGEPIPGIGFGFGDVTLRDFLISHDLMTTNITSPTLSILPTEPAHNIAAEKIAQSFREAGISTSIDLSNKKVGKKISQASEQFITYVLILGEDEIKTKQYKLKDLSEETETSGTLNELIAKITQ</sequence>
<keyword evidence="2 5" id="KW-0547">Nucleotide-binding</keyword>
<dbReference type="InterPro" id="IPR004154">
    <property type="entry name" value="Anticodon-bd"/>
</dbReference>
<comment type="similarity">
    <text evidence="1 5">Belongs to the class-II aminoacyl-tRNA synthetase family.</text>
</comment>
<dbReference type="PIRSF" id="PIRSF001549">
    <property type="entry name" value="His-tRNA_synth"/>
    <property type="match status" value="1"/>
</dbReference>
<evidence type="ECO:0000313" key="9">
    <source>
        <dbReference type="Proteomes" id="UP000179230"/>
    </source>
</evidence>
<evidence type="ECO:0000256" key="2">
    <source>
        <dbReference type="ARBA" id="ARBA00022741"/>
    </source>
</evidence>
<dbReference type="InterPro" id="IPR006195">
    <property type="entry name" value="aa-tRNA-synth_II"/>
</dbReference>
<evidence type="ECO:0000256" key="3">
    <source>
        <dbReference type="ARBA" id="ARBA00023146"/>
    </source>
</evidence>
<organism evidence="8 9">
    <name type="scientific">Candidatus Kaiserbacteria bacterium RIFOXYD1_FULL_42_15</name>
    <dbReference type="NCBI Taxonomy" id="1798532"/>
    <lineage>
        <taxon>Bacteria</taxon>
        <taxon>Candidatus Kaiseribacteriota</taxon>
    </lineage>
</organism>
<dbReference type="Gene3D" id="3.30.930.10">
    <property type="entry name" value="Bira Bifunctional Protein, Domain 2"/>
    <property type="match status" value="1"/>
</dbReference>
<gene>
    <name evidence="5" type="primary">hisS</name>
    <name evidence="8" type="ORF">A2592_02150</name>
</gene>
<evidence type="ECO:0000259" key="7">
    <source>
        <dbReference type="PROSITE" id="PS50862"/>
    </source>
</evidence>
<dbReference type="NCBIfam" id="TIGR00442">
    <property type="entry name" value="hisS"/>
    <property type="match status" value="1"/>
</dbReference>
<feature type="binding site" evidence="6">
    <location>
        <begin position="272"/>
        <end position="273"/>
    </location>
    <ligand>
        <name>L-histidine</name>
        <dbReference type="ChEBI" id="CHEBI:57595"/>
    </ligand>
</feature>
<feature type="domain" description="Aminoacyl-transfer RNA synthetases class-II family profile" evidence="7">
    <location>
        <begin position="1"/>
        <end position="344"/>
    </location>
</feature>
<dbReference type="Proteomes" id="UP000179230">
    <property type="component" value="Unassembled WGS sequence"/>
</dbReference>
<dbReference type="InterPro" id="IPR004516">
    <property type="entry name" value="HisRS/HisZ"/>
</dbReference>
<keyword evidence="5 8" id="KW-0436">Ligase</keyword>
<dbReference type="PANTHER" id="PTHR43707">
    <property type="entry name" value="HISTIDYL-TRNA SYNTHETASE"/>
    <property type="match status" value="1"/>
</dbReference>
<dbReference type="GO" id="GO:0005737">
    <property type="term" value="C:cytoplasm"/>
    <property type="evidence" value="ECO:0007669"/>
    <property type="project" value="UniProtKB-SubCell"/>
</dbReference>
<keyword evidence="5" id="KW-0963">Cytoplasm</keyword>
<evidence type="ECO:0000256" key="5">
    <source>
        <dbReference type="HAMAP-Rule" id="MF_00127"/>
    </source>
</evidence>
<dbReference type="InterPro" id="IPR036621">
    <property type="entry name" value="Anticodon-bd_dom_sf"/>
</dbReference>
<dbReference type="CDD" id="cd00773">
    <property type="entry name" value="HisRS-like_core"/>
    <property type="match status" value="1"/>
</dbReference>
<comment type="catalytic activity">
    <reaction evidence="4 5">
        <text>tRNA(His) + L-histidine + ATP = L-histidyl-tRNA(His) + AMP + diphosphate + H(+)</text>
        <dbReference type="Rhea" id="RHEA:17313"/>
        <dbReference type="Rhea" id="RHEA-COMP:9665"/>
        <dbReference type="Rhea" id="RHEA-COMP:9689"/>
        <dbReference type="ChEBI" id="CHEBI:15378"/>
        <dbReference type="ChEBI" id="CHEBI:30616"/>
        <dbReference type="ChEBI" id="CHEBI:33019"/>
        <dbReference type="ChEBI" id="CHEBI:57595"/>
        <dbReference type="ChEBI" id="CHEBI:78442"/>
        <dbReference type="ChEBI" id="CHEBI:78527"/>
        <dbReference type="ChEBI" id="CHEBI:456215"/>
        <dbReference type="EC" id="6.1.1.21"/>
    </reaction>
</comment>
<dbReference type="SUPFAM" id="SSF55681">
    <property type="entry name" value="Class II aaRS and biotin synthetases"/>
    <property type="match status" value="1"/>
</dbReference>
<feature type="binding site" evidence="6">
    <location>
        <begin position="84"/>
        <end position="86"/>
    </location>
    <ligand>
        <name>L-histidine</name>
        <dbReference type="ChEBI" id="CHEBI:57595"/>
    </ligand>
</feature>
<dbReference type="AlphaFoldDB" id="A0A1F6FS36"/>
<dbReference type="Pfam" id="PF03129">
    <property type="entry name" value="HGTP_anticodon"/>
    <property type="match status" value="1"/>
</dbReference>
<protein>
    <recommendedName>
        <fullName evidence="5">Histidine--tRNA ligase</fullName>
        <ecNumber evidence="5">6.1.1.21</ecNumber>
    </recommendedName>
    <alternativeName>
        <fullName evidence="5">Histidyl-tRNA synthetase</fullName>
        <shortName evidence="5">HisRS</shortName>
    </alternativeName>
</protein>
<reference evidence="8 9" key="1">
    <citation type="journal article" date="2016" name="Nat. Commun.">
        <title>Thousands of microbial genomes shed light on interconnected biogeochemical processes in an aquifer system.</title>
        <authorList>
            <person name="Anantharaman K."/>
            <person name="Brown C.T."/>
            <person name="Hug L.A."/>
            <person name="Sharon I."/>
            <person name="Castelle C.J."/>
            <person name="Probst A.J."/>
            <person name="Thomas B.C."/>
            <person name="Singh A."/>
            <person name="Wilkins M.J."/>
            <person name="Karaoz U."/>
            <person name="Brodie E.L."/>
            <person name="Williams K.H."/>
            <person name="Hubbard S.S."/>
            <person name="Banfield J.F."/>
        </authorList>
    </citation>
    <scope>NUCLEOTIDE SEQUENCE [LARGE SCALE GENOMIC DNA]</scope>
</reference>